<keyword evidence="2 5" id="KW-0032">Aminotransferase</keyword>
<dbReference type="InterPro" id="IPR015424">
    <property type="entry name" value="PyrdxlP-dep_Trfase"/>
</dbReference>
<dbReference type="Proteomes" id="UP000472580">
    <property type="component" value="Unassembled WGS sequence"/>
</dbReference>
<evidence type="ECO:0000313" key="5">
    <source>
        <dbReference type="EMBL" id="MVX55706.1"/>
    </source>
</evidence>
<name>A0A6L6YDT5_9BURK</name>
<dbReference type="PANTHER" id="PTHR42832:SF3">
    <property type="entry name" value="L-GLUTAMINE--4-(METHYLSULFANYL)-2-OXOBUTANOATE AMINOTRANSFERASE"/>
    <property type="match status" value="1"/>
</dbReference>
<dbReference type="Gene3D" id="3.90.1150.10">
    <property type="entry name" value="Aspartate Aminotransferase, domain 1"/>
    <property type="match status" value="1"/>
</dbReference>
<dbReference type="GO" id="GO:0009089">
    <property type="term" value="P:lysine biosynthetic process via diaminopimelate"/>
    <property type="evidence" value="ECO:0007669"/>
    <property type="project" value="InterPro"/>
</dbReference>
<keyword evidence="3 5" id="KW-0808">Transferase</keyword>
<evidence type="ECO:0000256" key="2">
    <source>
        <dbReference type="ARBA" id="ARBA00022576"/>
    </source>
</evidence>
<comment type="caution">
    <text evidence="5">The sequence shown here is derived from an EMBL/GenBank/DDBJ whole genome shotgun (WGS) entry which is preliminary data.</text>
</comment>
<dbReference type="NCBIfam" id="TIGR03538">
    <property type="entry name" value="DapC_gpp"/>
    <property type="match status" value="1"/>
</dbReference>
<dbReference type="EC" id="2.6.1.17" evidence="5"/>
<dbReference type="InterPro" id="IPR050881">
    <property type="entry name" value="LL-DAP_aminotransferase"/>
</dbReference>
<dbReference type="Pfam" id="PF00155">
    <property type="entry name" value="Aminotran_1_2"/>
    <property type="match status" value="1"/>
</dbReference>
<dbReference type="AlphaFoldDB" id="A0A6L6YDT5"/>
<dbReference type="InterPro" id="IPR019878">
    <property type="entry name" value="DapC_beta/gammaproteobac"/>
</dbReference>
<dbReference type="CDD" id="cd00609">
    <property type="entry name" value="AAT_like"/>
    <property type="match status" value="1"/>
</dbReference>
<evidence type="ECO:0000313" key="6">
    <source>
        <dbReference type="Proteomes" id="UP000472580"/>
    </source>
</evidence>
<dbReference type="RefSeq" id="WP_160334140.1">
    <property type="nucleotide sequence ID" value="NZ_WSRP01000001.1"/>
</dbReference>
<dbReference type="SUPFAM" id="SSF53383">
    <property type="entry name" value="PLP-dependent transferases"/>
    <property type="match status" value="1"/>
</dbReference>
<reference evidence="5 6" key="1">
    <citation type="submission" date="2019-12" db="EMBL/GenBank/DDBJ databases">
        <title>Microbes associate with the intestines of laboratory mice.</title>
        <authorList>
            <person name="Navarre W."/>
            <person name="Wong E."/>
        </authorList>
    </citation>
    <scope>NUCLEOTIDE SEQUENCE [LARGE SCALE GENOMIC DNA]</scope>
    <source>
        <strain evidence="5 6">NM82_D38</strain>
    </source>
</reference>
<gene>
    <name evidence="5" type="ORF">E5987_00570</name>
</gene>
<evidence type="ECO:0000259" key="4">
    <source>
        <dbReference type="Pfam" id="PF00155"/>
    </source>
</evidence>
<dbReference type="PANTHER" id="PTHR42832">
    <property type="entry name" value="AMINO ACID AMINOTRANSFERASE"/>
    <property type="match status" value="1"/>
</dbReference>
<dbReference type="InterPro" id="IPR015422">
    <property type="entry name" value="PyrdxlP-dep_Trfase_small"/>
</dbReference>
<dbReference type="Gene3D" id="3.40.640.10">
    <property type="entry name" value="Type I PLP-dependent aspartate aminotransferase-like (Major domain)"/>
    <property type="match status" value="1"/>
</dbReference>
<evidence type="ECO:0000256" key="3">
    <source>
        <dbReference type="ARBA" id="ARBA00022679"/>
    </source>
</evidence>
<dbReference type="GO" id="GO:0030170">
    <property type="term" value="F:pyridoxal phosphate binding"/>
    <property type="evidence" value="ECO:0007669"/>
    <property type="project" value="InterPro"/>
</dbReference>
<dbReference type="EMBL" id="WSRP01000001">
    <property type="protein sequence ID" value="MVX55706.1"/>
    <property type="molecule type" value="Genomic_DNA"/>
</dbReference>
<evidence type="ECO:0000256" key="1">
    <source>
        <dbReference type="ARBA" id="ARBA00001933"/>
    </source>
</evidence>
<dbReference type="GO" id="GO:0009016">
    <property type="term" value="F:succinyldiaminopimelate transaminase activity"/>
    <property type="evidence" value="ECO:0007669"/>
    <property type="project" value="UniProtKB-EC"/>
</dbReference>
<feature type="domain" description="Aminotransferase class I/classII large" evidence="4">
    <location>
        <begin position="31"/>
        <end position="388"/>
    </location>
</feature>
<organism evidence="5 6">
    <name type="scientific">Parasutterella muris</name>
    <dbReference type="NCBI Taxonomy" id="2565572"/>
    <lineage>
        <taxon>Bacteria</taxon>
        <taxon>Pseudomonadati</taxon>
        <taxon>Pseudomonadota</taxon>
        <taxon>Betaproteobacteria</taxon>
        <taxon>Burkholderiales</taxon>
        <taxon>Sutterellaceae</taxon>
        <taxon>Parasutterella</taxon>
    </lineage>
</organism>
<comment type="cofactor">
    <cofactor evidence="1">
        <name>pyridoxal 5'-phosphate</name>
        <dbReference type="ChEBI" id="CHEBI:597326"/>
    </cofactor>
</comment>
<dbReference type="OrthoDB" id="9813612at2"/>
<dbReference type="InterPro" id="IPR015421">
    <property type="entry name" value="PyrdxlP-dep_Trfase_major"/>
</dbReference>
<protein>
    <submittedName>
        <fullName evidence="5">Succinyldiaminopimelate transaminase</fullName>
        <ecNumber evidence="5">2.6.1.17</ecNumber>
    </submittedName>
</protein>
<keyword evidence="6" id="KW-1185">Reference proteome</keyword>
<sequence>MNPDLSLTKPYPFTRLRALLSDSKLPDGIEHISLSIGEPKHAAPEAVIRALFDSSKLFEKYPATTGALELRTAISDWIFRRYGVKTDPLTQILPTNGSREALFSFTQAYIDRTKSPFVILPCPFYQIYEGASLMAGATPYYCPQTAENNFAMDLDSVPEEVLRNTQLVFVCSPSNPTGKVLNLEDWKKLFSYSDKYGFVIGSDECYSEIYFDEEKPPLGALEAAKLLGRDNFERLIVFSSLSKRSNIPGMRTGFVAGDAALIKPYLLYRTYHGCAMSGPIQQASIAAWNDEEHVRESRRLYKEKFAAAVPLMSKTLGISMPDASFYLWAKTPIDDQEYAKRLYEEKAITVLPGSFLSRDCGGLNPGRGYIRIALVATVPEVKEAARRISEFNPK</sequence>
<proteinExistence type="predicted"/>
<dbReference type="InterPro" id="IPR004839">
    <property type="entry name" value="Aminotransferase_I/II_large"/>
</dbReference>
<accession>A0A6L6YDT5</accession>